<comment type="caution">
    <text evidence="2">The sequence shown here is derived from an EMBL/GenBank/DDBJ whole genome shotgun (WGS) entry which is preliminary data.</text>
</comment>
<dbReference type="Proteomes" id="UP000639643">
    <property type="component" value="Unassembled WGS sequence"/>
</dbReference>
<dbReference type="AlphaFoldDB" id="A0A8H6JBS5"/>
<evidence type="ECO:0000313" key="2">
    <source>
        <dbReference type="EMBL" id="KAF6810145.1"/>
    </source>
</evidence>
<name>A0A8H6JBS5_9PEZI</name>
<feature type="compositionally biased region" description="Low complexity" evidence="1">
    <location>
        <begin position="21"/>
        <end position="34"/>
    </location>
</feature>
<organism evidence="2 3">
    <name type="scientific">Colletotrichum musicola</name>
    <dbReference type="NCBI Taxonomy" id="2175873"/>
    <lineage>
        <taxon>Eukaryota</taxon>
        <taxon>Fungi</taxon>
        <taxon>Dikarya</taxon>
        <taxon>Ascomycota</taxon>
        <taxon>Pezizomycotina</taxon>
        <taxon>Sordariomycetes</taxon>
        <taxon>Hypocreomycetidae</taxon>
        <taxon>Glomerellales</taxon>
        <taxon>Glomerellaceae</taxon>
        <taxon>Colletotrichum</taxon>
        <taxon>Colletotrichum orchidearum species complex</taxon>
    </lineage>
</organism>
<gene>
    <name evidence="2" type="ORF">CMUS01_13526</name>
</gene>
<protein>
    <submittedName>
        <fullName evidence="2">Uncharacterized protein</fullName>
    </submittedName>
</protein>
<feature type="non-terminal residue" evidence="2">
    <location>
        <position position="1"/>
    </location>
</feature>
<dbReference type="EMBL" id="WIGM01000864">
    <property type="protein sequence ID" value="KAF6810145.1"/>
    <property type="molecule type" value="Genomic_DNA"/>
</dbReference>
<evidence type="ECO:0000256" key="1">
    <source>
        <dbReference type="SAM" id="MobiDB-lite"/>
    </source>
</evidence>
<feature type="region of interest" description="Disordered" evidence="1">
    <location>
        <begin position="17"/>
        <end position="68"/>
    </location>
</feature>
<dbReference type="OrthoDB" id="4951733at2759"/>
<proteinExistence type="predicted"/>
<keyword evidence="3" id="KW-1185">Reference proteome</keyword>
<accession>A0A8H6JBS5</accession>
<evidence type="ECO:0000313" key="3">
    <source>
        <dbReference type="Proteomes" id="UP000639643"/>
    </source>
</evidence>
<reference evidence="2" key="1">
    <citation type="journal article" date="2020" name="Phytopathology">
        <title>Genome Sequence Resources of Colletotrichum truncatum, C. plurivorum, C. musicola, and C. sojae: Four Species Pathogenic to Soybean (Glycine max).</title>
        <authorList>
            <person name="Rogerio F."/>
            <person name="Boufleur T.R."/>
            <person name="Ciampi-Guillardi M."/>
            <person name="Sukno S.A."/>
            <person name="Thon M.R."/>
            <person name="Massola Junior N.S."/>
            <person name="Baroncelli R."/>
        </authorList>
    </citation>
    <scope>NUCLEOTIDE SEQUENCE</scope>
    <source>
        <strain evidence="2">LFN0074</strain>
    </source>
</reference>
<sequence>AQATSLDLWEAIDPLTATRKPLSSSRPPSEPLISDYPKAFDRRPPTPRATRSTTAGDTADEAPDKNTPVPFGTLDIYRAGSLKDLSPTTLKQYLEAFSTYTAIKRFYNEKKKVENALISWMQGTVSTTLQLQCCSGDEDVSQWILNLHSRFSITENLHKQRADRAQEPNPLRSRVIVGLSSLPAIFAGSVADASATGAELRSSVSRSEHVTSLGADLDIQRR</sequence>